<proteinExistence type="predicted"/>
<evidence type="ECO:0000313" key="2">
    <source>
        <dbReference type="Proteomes" id="UP000569202"/>
    </source>
</evidence>
<sequence length="98" mass="10591">MIDKRLSFIIQDIDRLKISGVIQLVEKIIESKGLKCRVYTQGRAAVLAGAAIPTPVTVIGGWAAGIAIGAHNLATWDPDYEIAKNITAGTLRINYKKS</sequence>
<evidence type="ECO:0000313" key="1">
    <source>
        <dbReference type="EMBL" id="NNH77856.1"/>
    </source>
</evidence>
<dbReference type="Proteomes" id="UP000569202">
    <property type="component" value="Unassembled WGS sequence"/>
</dbReference>
<dbReference type="EMBL" id="JABERL010000022">
    <property type="protein sequence ID" value="NNH77856.1"/>
    <property type="molecule type" value="Genomic_DNA"/>
</dbReference>
<accession>A0A7Y2WAY3</accession>
<protein>
    <submittedName>
        <fullName evidence="1">Uncharacterized protein</fullName>
    </submittedName>
</protein>
<gene>
    <name evidence="1" type="ORF">HLH17_09320</name>
</gene>
<reference evidence="1 2" key="1">
    <citation type="submission" date="2020-04" db="EMBL/GenBank/DDBJ databases">
        <title>Acinetobacter Taxon 24.</title>
        <authorList>
            <person name="Nemec A."/>
            <person name="Radolfova-Krizova L."/>
            <person name="Higgins P.G."/>
            <person name="Spanelova P."/>
        </authorList>
    </citation>
    <scope>NUCLEOTIDE SEQUENCE [LARGE SCALE GENOMIC DNA]</scope>
    <source>
        <strain evidence="1 2">ANC 5380</strain>
    </source>
</reference>
<comment type="caution">
    <text evidence="1">The sequence shown here is derived from an EMBL/GenBank/DDBJ whole genome shotgun (WGS) entry which is preliminary data.</text>
</comment>
<dbReference type="AlphaFoldDB" id="A0A7Y2WAY3"/>
<organism evidence="1 2">
    <name type="scientific">Acinetobacter terrae</name>
    <dbReference type="NCBI Taxonomy" id="2731247"/>
    <lineage>
        <taxon>Bacteria</taxon>
        <taxon>Pseudomonadati</taxon>
        <taxon>Pseudomonadota</taxon>
        <taxon>Gammaproteobacteria</taxon>
        <taxon>Moraxellales</taxon>
        <taxon>Moraxellaceae</taxon>
        <taxon>Acinetobacter</taxon>
        <taxon>Acinetobacter Taxon 24</taxon>
    </lineage>
</organism>
<name>A0A7Y2WAY3_9GAMM</name>